<organism evidence="9">
    <name type="scientific">Hydatigena taeniaeformis</name>
    <name type="common">Feline tapeworm</name>
    <name type="synonym">Taenia taeniaeformis</name>
    <dbReference type="NCBI Taxonomy" id="6205"/>
    <lineage>
        <taxon>Eukaryota</taxon>
        <taxon>Metazoa</taxon>
        <taxon>Spiralia</taxon>
        <taxon>Lophotrochozoa</taxon>
        <taxon>Platyhelminthes</taxon>
        <taxon>Cestoda</taxon>
        <taxon>Eucestoda</taxon>
        <taxon>Cyclophyllidea</taxon>
        <taxon>Taeniidae</taxon>
        <taxon>Hydatigera</taxon>
    </lineage>
</organism>
<reference evidence="9" key="1">
    <citation type="submission" date="2017-02" db="UniProtKB">
        <authorList>
            <consortium name="WormBaseParasite"/>
        </authorList>
    </citation>
    <scope>IDENTIFICATION</scope>
</reference>
<dbReference type="AlphaFoldDB" id="A0A0R3WJ47"/>
<dbReference type="Proteomes" id="UP000274429">
    <property type="component" value="Unassembled WGS sequence"/>
</dbReference>
<dbReference type="PANTHER" id="PTHR10743:SF0">
    <property type="entry name" value="PROTEIN RER1"/>
    <property type="match status" value="1"/>
</dbReference>
<keyword evidence="4 6" id="KW-1133">Transmembrane helix</keyword>
<dbReference type="OrthoDB" id="448250at2759"/>
<proteinExistence type="inferred from homology"/>
<reference evidence="7 8" key="2">
    <citation type="submission" date="2018-11" db="EMBL/GenBank/DDBJ databases">
        <authorList>
            <consortium name="Pathogen Informatics"/>
        </authorList>
    </citation>
    <scope>NUCLEOTIDE SEQUENCE [LARGE SCALE GENOMIC DNA]</scope>
</reference>
<evidence type="ECO:0000313" key="8">
    <source>
        <dbReference type="Proteomes" id="UP000274429"/>
    </source>
</evidence>
<evidence type="ECO:0000256" key="5">
    <source>
        <dbReference type="ARBA" id="ARBA00023136"/>
    </source>
</evidence>
<keyword evidence="5 6" id="KW-0472">Membrane</keyword>
<dbReference type="Pfam" id="PF03248">
    <property type="entry name" value="Rer1"/>
    <property type="match status" value="1"/>
</dbReference>
<dbReference type="WBParaSite" id="TTAC_0000067301-mRNA-1">
    <property type="protein sequence ID" value="TTAC_0000067301-mRNA-1"/>
    <property type="gene ID" value="TTAC_0000067301"/>
</dbReference>
<dbReference type="GO" id="GO:0006621">
    <property type="term" value="P:protein retention in ER lumen"/>
    <property type="evidence" value="ECO:0007669"/>
    <property type="project" value="TreeGrafter"/>
</dbReference>
<keyword evidence="8" id="KW-1185">Reference proteome</keyword>
<sequence length="220" mass="25855">KYQSAIDRLNPYTKTRWCITFAFFALYAFRIYSIQVSGLWFPNYKGFHIISYALAIYILSLFIHSISPQVDPEFADMLGTVAKMKHRHFQERRPMNFGPLFHDYWRRSFGNSVFVCHNVTHAPLTFAFCLKFVLCHTSNNHKSSVHLLSFSRYSGLLANSRGVFHPSFHRYDEKADKGMLFLFTYIRAFAFAYWFMSGLPRGHFRSAVLIVKSTWFCCLF</sequence>
<evidence type="ECO:0000313" key="9">
    <source>
        <dbReference type="WBParaSite" id="TTAC_0000067301-mRNA-1"/>
    </source>
</evidence>
<dbReference type="InterPro" id="IPR004932">
    <property type="entry name" value="Rer1"/>
</dbReference>
<feature type="transmembrane region" description="Helical" evidence="6">
    <location>
        <begin position="21"/>
        <end position="41"/>
    </location>
</feature>
<comment type="similarity">
    <text evidence="2">Belongs to the RER1 family.</text>
</comment>
<feature type="transmembrane region" description="Helical" evidence="6">
    <location>
        <begin position="178"/>
        <end position="196"/>
    </location>
</feature>
<evidence type="ECO:0000256" key="2">
    <source>
        <dbReference type="ARBA" id="ARBA00006070"/>
    </source>
</evidence>
<evidence type="ECO:0000313" key="7">
    <source>
        <dbReference type="EMBL" id="VDM16818.1"/>
    </source>
</evidence>
<keyword evidence="3 6" id="KW-0812">Transmembrane</keyword>
<protein>
    <submittedName>
        <fullName evidence="9">Cas1_AcylT domain-containing protein</fullName>
    </submittedName>
</protein>
<dbReference type="GO" id="GO:0005783">
    <property type="term" value="C:endoplasmic reticulum"/>
    <property type="evidence" value="ECO:0007669"/>
    <property type="project" value="GOC"/>
</dbReference>
<feature type="transmembrane region" description="Helical" evidence="6">
    <location>
        <begin position="47"/>
        <end position="67"/>
    </location>
</feature>
<dbReference type="GO" id="GO:0000139">
    <property type="term" value="C:Golgi membrane"/>
    <property type="evidence" value="ECO:0007669"/>
    <property type="project" value="TreeGrafter"/>
</dbReference>
<dbReference type="PANTHER" id="PTHR10743">
    <property type="entry name" value="PROTEIN RER1"/>
    <property type="match status" value="1"/>
</dbReference>
<evidence type="ECO:0000256" key="3">
    <source>
        <dbReference type="ARBA" id="ARBA00022692"/>
    </source>
</evidence>
<accession>A0A0R3WJ47</accession>
<dbReference type="EMBL" id="UYWX01000076">
    <property type="protein sequence ID" value="VDM16818.1"/>
    <property type="molecule type" value="Genomic_DNA"/>
</dbReference>
<evidence type="ECO:0000256" key="1">
    <source>
        <dbReference type="ARBA" id="ARBA00004141"/>
    </source>
</evidence>
<dbReference type="STRING" id="6205.A0A0R3WJ47"/>
<gene>
    <name evidence="7" type="ORF">TTAC_LOCUS674</name>
</gene>
<evidence type="ECO:0000256" key="4">
    <source>
        <dbReference type="ARBA" id="ARBA00022989"/>
    </source>
</evidence>
<name>A0A0R3WJ47_HYDTA</name>
<dbReference type="GO" id="GO:0006890">
    <property type="term" value="P:retrograde vesicle-mediated transport, Golgi to endoplasmic reticulum"/>
    <property type="evidence" value="ECO:0007669"/>
    <property type="project" value="TreeGrafter"/>
</dbReference>
<comment type="subcellular location">
    <subcellularLocation>
        <location evidence="1">Membrane</location>
        <topology evidence="1">Multi-pass membrane protein</topology>
    </subcellularLocation>
</comment>
<evidence type="ECO:0000256" key="6">
    <source>
        <dbReference type="SAM" id="Phobius"/>
    </source>
</evidence>